<proteinExistence type="predicted"/>
<evidence type="ECO:0000313" key="8">
    <source>
        <dbReference type="RefSeq" id="XP_025829652.1"/>
    </source>
</evidence>
<feature type="chain" id="PRO_5044657238" evidence="2">
    <location>
        <begin position="22"/>
        <end position="336"/>
    </location>
</feature>
<reference evidence="4 5" key="1">
    <citation type="submission" date="2025-04" db="UniProtKB">
        <authorList>
            <consortium name="RefSeq"/>
        </authorList>
    </citation>
    <scope>IDENTIFICATION</scope>
    <source>
        <tissue evidence="4 5">Entire body</tissue>
    </source>
</reference>
<feature type="region of interest" description="Disordered" evidence="1">
    <location>
        <begin position="152"/>
        <end position="271"/>
    </location>
</feature>
<evidence type="ECO:0000256" key="1">
    <source>
        <dbReference type="SAM" id="MobiDB-lite"/>
    </source>
</evidence>
<dbReference type="RefSeq" id="XP_025829649.1">
    <property type="nucleotide sequence ID" value="XM_025973864.1"/>
</dbReference>
<keyword evidence="2" id="KW-0732">Signal</keyword>
<feature type="compositionally biased region" description="Basic residues" evidence="1">
    <location>
        <begin position="75"/>
        <end position="87"/>
    </location>
</feature>
<gene>
    <name evidence="4 5 6 7 8" type="primary">LOC108732276</name>
</gene>
<feature type="compositionally biased region" description="Basic and acidic residues" evidence="1">
    <location>
        <begin position="53"/>
        <end position="62"/>
    </location>
</feature>
<dbReference type="RefSeq" id="XP_025829651.1">
    <property type="nucleotide sequence ID" value="XM_025973866.1"/>
</dbReference>
<name>A0A7F5R365_AGRPL</name>
<protein>
    <submittedName>
        <fullName evidence="4 5">Proline-rich extensin-like protein EPR1</fullName>
    </submittedName>
</protein>
<dbReference type="GeneID" id="108732276"/>
<keyword evidence="3" id="KW-1185">Reference proteome</keyword>
<dbReference type="Proteomes" id="UP000192223">
    <property type="component" value="Unplaced"/>
</dbReference>
<evidence type="ECO:0000313" key="4">
    <source>
        <dbReference type="RefSeq" id="XP_025829648.1"/>
    </source>
</evidence>
<dbReference type="RefSeq" id="XP_025829648.1">
    <property type="nucleotide sequence ID" value="XM_025973863.1"/>
</dbReference>
<sequence length="336" mass="36635">MFAKIFVTVVVLLMCADTSSCASKSEDQRKDQYAAPSKDTTSTTTTRTTKTSMSDDKSEIKPLETMYGDQPPRVPLRHHRAGSKGSIKKLRSRNYESLWQDPTESLPPAYFYSSWTPATYTLNRPYYIPAWGPVGGVPIYFPPQPLLVNPGYPPINPPQPNREYLPPYENPPAPTTAPPSAPDFEISNKFGDGDDAPVWDLADTPPQINRKPSGGSRIPTRRPRPPNPPTSTFPSVVHRPTTEEANGINSLSASKENEKNKSDAGYSVAGSPPATNAPGRCVWAIISCCSGASQDVTNVCFEQLGCSGPFWDKSPCDSEFAKAAINAALEFYKTGK</sequence>
<evidence type="ECO:0000313" key="6">
    <source>
        <dbReference type="RefSeq" id="XP_025829650.1"/>
    </source>
</evidence>
<feature type="region of interest" description="Disordered" evidence="1">
    <location>
        <begin position="25"/>
        <end position="87"/>
    </location>
</feature>
<dbReference type="RefSeq" id="XP_025829650.1">
    <property type="nucleotide sequence ID" value="XM_025973865.1"/>
</dbReference>
<evidence type="ECO:0000256" key="2">
    <source>
        <dbReference type="SAM" id="SignalP"/>
    </source>
</evidence>
<feature type="compositionally biased region" description="Polar residues" evidence="1">
    <location>
        <begin position="243"/>
        <end position="254"/>
    </location>
</feature>
<dbReference type="KEGG" id="apln:108732276"/>
<accession>A0A7F5R365</accession>
<feature type="compositionally biased region" description="Low complexity" evidence="1">
    <location>
        <begin position="37"/>
        <end position="52"/>
    </location>
</feature>
<feature type="compositionally biased region" description="Pro residues" evidence="1">
    <location>
        <begin position="168"/>
        <end position="181"/>
    </location>
</feature>
<evidence type="ECO:0000313" key="7">
    <source>
        <dbReference type="RefSeq" id="XP_025829651.1"/>
    </source>
</evidence>
<organism evidence="3 4">
    <name type="scientific">Agrilus planipennis</name>
    <name type="common">Emerald ash borer</name>
    <name type="synonym">Agrilus marcopoli</name>
    <dbReference type="NCBI Taxonomy" id="224129"/>
    <lineage>
        <taxon>Eukaryota</taxon>
        <taxon>Metazoa</taxon>
        <taxon>Ecdysozoa</taxon>
        <taxon>Arthropoda</taxon>
        <taxon>Hexapoda</taxon>
        <taxon>Insecta</taxon>
        <taxon>Pterygota</taxon>
        <taxon>Neoptera</taxon>
        <taxon>Endopterygota</taxon>
        <taxon>Coleoptera</taxon>
        <taxon>Polyphaga</taxon>
        <taxon>Elateriformia</taxon>
        <taxon>Buprestoidea</taxon>
        <taxon>Buprestidae</taxon>
        <taxon>Agrilinae</taxon>
        <taxon>Agrilus</taxon>
    </lineage>
</organism>
<evidence type="ECO:0000313" key="3">
    <source>
        <dbReference type="Proteomes" id="UP000192223"/>
    </source>
</evidence>
<evidence type="ECO:0000313" key="5">
    <source>
        <dbReference type="RefSeq" id="XP_025829649.1"/>
    </source>
</evidence>
<dbReference type="AlphaFoldDB" id="A0A7F5R365"/>
<dbReference type="OrthoDB" id="6350087at2759"/>
<feature type="signal peptide" evidence="2">
    <location>
        <begin position="1"/>
        <end position="21"/>
    </location>
</feature>
<dbReference type="RefSeq" id="XP_025829652.1">
    <property type="nucleotide sequence ID" value="XM_025973867.1"/>
</dbReference>